<organism evidence="9 10">
    <name type="scientific">Escherichia coli</name>
    <dbReference type="NCBI Taxonomy" id="562"/>
    <lineage>
        <taxon>Bacteria</taxon>
        <taxon>Pseudomonadati</taxon>
        <taxon>Pseudomonadota</taxon>
        <taxon>Gammaproteobacteria</taxon>
        <taxon>Enterobacterales</taxon>
        <taxon>Enterobacteriaceae</taxon>
        <taxon>Escherichia</taxon>
    </lineage>
</organism>
<keyword evidence="9" id="KW-0255">Endonuclease</keyword>
<protein>
    <recommendedName>
        <fullName evidence="2">site-specific DNA-methyltransferase (adenine-specific)</fullName>
        <ecNumber evidence="2">2.1.1.72</ecNumber>
    </recommendedName>
</protein>
<dbReference type="PANTHER" id="PTHR42933:SF3">
    <property type="entry name" value="TYPE I RESTRICTION ENZYME MJAVIII METHYLASE SUBUNIT"/>
    <property type="match status" value="1"/>
</dbReference>
<dbReference type="EC" id="2.1.1.72" evidence="2"/>
<comment type="similarity">
    <text evidence="1">Belongs to the N(4)/N(6)-methyltransferase family.</text>
</comment>
<gene>
    <name evidence="9" type="ORF">C2M16_08140</name>
</gene>
<keyword evidence="9" id="KW-0378">Hydrolase</keyword>
<comment type="catalytic activity">
    <reaction evidence="7">
        <text>a 2'-deoxyadenosine in DNA + S-adenosyl-L-methionine = an N(6)-methyl-2'-deoxyadenosine in DNA + S-adenosyl-L-homocysteine + H(+)</text>
        <dbReference type="Rhea" id="RHEA:15197"/>
        <dbReference type="Rhea" id="RHEA-COMP:12418"/>
        <dbReference type="Rhea" id="RHEA-COMP:12419"/>
        <dbReference type="ChEBI" id="CHEBI:15378"/>
        <dbReference type="ChEBI" id="CHEBI:57856"/>
        <dbReference type="ChEBI" id="CHEBI:59789"/>
        <dbReference type="ChEBI" id="CHEBI:90615"/>
        <dbReference type="ChEBI" id="CHEBI:90616"/>
        <dbReference type="EC" id="2.1.1.72"/>
    </reaction>
</comment>
<dbReference type="PANTHER" id="PTHR42933">
    <property type="entry name" value="SLR6095 PROTEIN"/>
    <property type="match status" value="1"/>
</dbReference>
<proteinExistence type="inferred from homology"/>
<feature type="domain" description="DNA methylase adenine-specific" evidence="8">
    <location>
        <begin position="46"/>
        <end position="294"/>
    </location>
</feature>
<dbReference type="AlphaFoldDB" id="A0A2K3TW69"/>
<keyword evidence="4" id="KW-0808">Transferase</keyword>
<evidence type="ECO:0000313" key="10">
    <source>
        <dbReference type="Proteomes" id="UP000236598"/>
    </source>
</evidence>
<dbReference type="GO" id="GO:0008170">
    <property type="term" value="F:N-methyltransferase activity"/>
    <property type="evidence" value="ECO:0007669"/>
    <property type="project" value="InterPro"/>
</dbReference>
<evidence type="ECO:0000256" key="1">
    <source>
        <dbReference type="ARBA" id="ARBA00006594"/>
    </source>
</evidence>
<dbReference type="SUPFAM" id="SSF53335">
    <property type="entry name" value="S-adenosyl-L-methionine-dependent methyltransferases"/>
    <property type="match status" value="1"/>
</dbReference>
<evidence type="ECO:0000259" key="8">
    <source>
        <dbReference type="Pfam" id="PF02384"/>
    </source>
</evidence>
<dbReference type="InterPro" id="IPR002052">
    <property type="entry name" value="DNA_methylase_N6_adenine_CS"/>
</dbReference>
<keyword evidence="5" id="KW-0949">S-adenosyl-L-methionine</keyword>
<reference evidence="9 10" key="1">
    <citation type="submission" date="2018-01" db="EMBL/GenBank/DDBJ databases">
        <title>Draft Genomic Sequencing Of Potential Extraintestinal Pathogenic Escherichia coli B8S18 Isolated From Retail Chicken Skin.</title>
        <authorList>
            <person name="Xu A."/>
            <person name="Tilman S."/>
            <person name="Wisser-Parker K."/>
            <person name="Sheen S."/>
            <person name="Sommers C."/>
        </authorList>
    </citation>
    <scope>NUCLEOTIDE SEQUENCE [LARGE SCALE GENOMIC DNA]</scope>
    <source>
        <strain evidence="9 10">B8S18Com</strain>
    </source>
</reference>
<comment type="caution">
    <text evidence="9">The sequence shown here is derived from an EMBL/GenBank/DDBJ whole genome shotgun (WGS) entry which is preliminary data.</text>
</comment>
<evidence type="ECO:0000256" key="2">
    <source>
        <dbReference type="ARBA" id="ARBA00011900"/>
    </source>
</evidence>
<dbReference type="EMBL" id="PPHQ01000005">
    <property type="protein sequence ID" value="PNY68513.1"/>
    <property type="molecule type" value="Genomic_DNA"/>
</dbReference>
<dbReference type="GO" id="GO:0004519">
    <property type="term" value="F:endonuclease activity"/>
    <property type="evidence" value="ECO:0007669"/>
    <property type="project" value="UniProtKB-KW"/>
</dbReference>
<dbReference type="GO" id="GO:0009307">
    <property type="term" value="P:DNA restriction-modification system"/>
    <property type="evidence" value="ECO:0007669"/>
    <property type="project" value="UniProtKB-KW"/>
</dbReference>
<dbReference type="GO" id="GO:0009007">
    <property type="term" value="F:site-specific DNA-methyltransferase (adenine-specific) activity"/>
    <property type="evidence" value="ECO:0007669"/>
    <property type="project" value="UniProtKB-EC"/>
</dbReference>
<dbReference type="InterPro" id="IPR051537">
    <property type="entry name" value="DNA_Adenine_Mtase"/>
</dbReference>
<accession>A0A2K3TW69</accession>
<keyword evidence="9" id="KW-0540">Nuclease</keyword>
<sequence>MDVNKYISNIFQHLCYDYHYKKFSKIDIINIITSNIEQLRPLSQRHHTPNELVELMSKIVNIQDGDIFYDPACGSGEFISAMFNKNVMIYGTESIIERAKISKLKMLATGNNPLNITTPYFNDNNLPEKFDIILSNPPFSLKIPENMQKKICIYGEPPVSNADFIFLQFCIYKLKNNGCAAIIMPDSILFRSGKEQEIRKSFIEKGHISTIIFLPKGIFKNTYVPTSILLLRKQNDYDDILFIDARDKTTFNNDLIIHLFTERENNKLSKIVTKSEIADNDYNLSAALYFKEETEIPEIEQLIDNQKYLSSKLQDLHYDFIHTISRLSPKNE</sequence>
<dbReference type="GO" id="GO:0003677">
    <property type="term" value="F:DNA binding"/>
    <property type="evidence" value="ECO:0007669"/>
    <property type="project" value="InterPro"/>
</dbReference>
<name>A0A2K3TW69_ECOLX</name>
<evidence type="ECO:0000256" key="3">
    <source>
        <dbReference type="ARBA" id="ARBA00022603"/>
    </source>
</evidence>
<dbReference type="PROSITE" id="PS00092">
    <property type="entry name" value="N6_MTASE"/>
    <property type="match status" value="1"/>
</dbReference>
<dbReference type="InterPro" id="IPR003356">
    <property type="entry name" value="DNA_methylase_A-5"/>
</dbReference>
<dbReference type="InterPro" id="IPR029063">
    <property type="entry name" value="SAM-dependent_MTases_sf"/>
</dbReference>
<dbReference type="Pfam" id="PF02384">
    <property type="entry name" value="N6_Mtase"/>
    <property type="match status" value="1"/>
</dbReference>
<keyword evidence="6" id="KW-0680">Restriction system</keyword>
<evidence type="ECO:0000313" key="9">
    <source>
        <dbReference type="EMBL" id="PNY68513.1"/>
    </source>
</evidence>
<evidence type="ECO:0000256" key="6">
    <source>
        <dbReference type="ARBA" id="ARBA00022747"/>
    </source>
</evidence>
<dbReference type="Proteomes" id="UP000236598">
    <property type="component" value="Unassembled WGS sequence"/>
</dbReference>
<evidence type="ECO:0000256" key="5">
    <source>
        <dbReference type="ARBA" id="ARBA00022691"/>
    </source>
</evidence>
<keyword evidence="3" id="KW-0489">Methyltransferase</keyword>
<evidence type="ECO:0000256" key="7">
    <source>
        <dbReference type="ARBA" id="ARBA00047942"/>
    </source>
</evidence>
<dbReference type="GO" id="GO:0032259">
    <property type="term" value="P:methylation"/>
    <property type="evidence" value="ECO:0007669"/>
    <property type="project" value="UniProtKB-KW"/>
</dbReference>
<evidence type="ECO:0000256" key="4">
    <source>
        <dbReference type="ARBA" id="ARBA00022679"/>
    </source>
</evidence>
<dbReference type="Gene3D" id="3.40.50.150">
    <property type="entry name" value="Vaccinia Virus protein VP39"/>
    <property type="match status" value="1"/>
</dbReference>
<dbReference type="PRINTS" id="PR00507">
    <property type="entry name" value="N12N6MTFRASE"/>
</dbReference>